<sequence>MAWAGSSRTTTRTVTFGPPVIARLRGGTAGTGYGKASLRSSWAVGLERIPDLEFEGIGIRAGVDALVIDYRRRIGTGCARC</sequence>
<dbReference type="EMBL" id="CP002475">
    <property type="protein sequence ID" value="ADW06251.1"/>
    <property type="molecule type" value="Genomic_DNA"/>
</dbReference>
<dbReference type="Proteomes" id="UP000002066">
    <property type="component" value="Chromosome"/>
</dbReference>
<accession>A0A8D3WMC9</accession>
<proteinExistence type="predicted"/>
<evidence type="ECO:0000313" key="2">
    <source>
        <dbReference type="Proteomes" id="UP000002066"/>
    </source>
</evidence>
<gene>
    <name evidence="1" type="ordered locus">Sfla_4850</name>
</gene>
<protein>
    <submittedName>
        <fullName evidence="1">Uncharacterized protein</fullName>
    </submittedName>
</protein>
<name>A0A8D3WMC9_STRFA</name>
<reference evidence="1 2" key="1">
    <citation type="submission" date="2011-01" db="EMBL/GenBank/DDBJ databases">
        <title>Complete sequence of chromosome of Streptomyces flavogriseus ATCC 33331.</title>
        <authorList>
            <consortium name="US DOE Joint Genome Institute"/>
            <person name="Lucas S."/>
            <person name="Copeland A."/>
            <person name="Lapidus A."/>
            <person name="Cheng J.-F."/>
            <person name="Goodwin L."/>
            <person name="Pitluck S."/>
            <person name="Davenport K."/>
            <person name="Detter J.C."/>
            <person name="Han C."/>
            <person name="Tapia R."/>
            <person name="Land M."/>
            <person name="Hauser L."/>
            <person name="Kyrpides N."/>
            <person name="Ivanova N."/>
            <person name="Ovchinnikova G."/>
            <person name="Pagani I."/>
            <person name="Brumm P."/>
            <person name="Mead D."/>
            <person name="Woyke T."/>
        </authorList>
    </citation>
    <scope>NUCLEOTIDE SEQUENCE [LARGE SCALE GENOMIC DNA]</scope>
    <source>
        <strain evidence="2">ATCC 33331 / IAF-45CD</strain>
    </source>
</reference>
<evidence type="ECO:0000313" key="1">
    <source>
        <dbReference type="EMBL" id="ADW06251.1"/>
    </source>
</evidence>
<dbReference type="AlphaFoldDB" id="A0A8D3WMC9"/>
<dbReference type="Gene3D" id="3.10.450.50">
    <property type="match status" value="1"/>
</dbReference>
<dbReference type="KEGG" id="sfa:Sfla_4850"/>
<organism evidence="1 2">
    <name type="scientific">Streptomyces pratensis (strain ATCC 33331 / IAF-45CD)</name>
    <dbReference type="NCBI Taxonomy" id="591167"/>
    <lineage>
        <taxon>Bacteria</taxon>
        <taxon>Bacillati</taxon>
        <taxon>Actinomycetota</taxon>
        <taxon>Actinomycetes</taxon>
        <taxon>Kitasatosporales</taxon>
        <taxon>Streptomycetaceae</taxon>
        <taxon>Streptomyces</taxon>
    </lineage>
</organism>